<organism evidence="2 3">
    <name type="scientific">Botryosphaeria dothidea</name>
    <dbReference type="NCBI Taxonomy" id="55169"/>
    <lineage>
        <taxon>Eukaryota</taxon>
        <taxon>Fungi</taxon>
        <taxon>Dikarya</taxon>
        <taxon>Ascomycota</taxon>
        <taxon>Pezizomycotina</taxon>
        <taxon>Dothideomycetes</taxon>
        <taxon>Dothideomycetes incertae sedis</taxon>
        <taxon>Botryosphaeriales</taxon>
        <taxon>Botryosphaeriaceae</taxon>
        <taxon>Botryosphaeria</taxon>
    </lineage>
</organism>
<feature type="compositionally biased region" description="Polar residues" evidence="1">
    <location>
        <begin position="9"/>
        <end position="23"/>
    </location>
</feature>
<comment type="caution">
    <text evidence="2">The sequence shown here is derived from an EMBL/GenBank/DDBJ whole genome shotgun (WGS) entry which is preliminary data.</text>
</comment>
<dbReference type="AlphaFoldDB" id="A0A8H4IND0"/>
<evidence type="ECO:0000256" key="1">
    <source>
        <dbReference type="SAM" id="MobiDB-lite"/>
    </source>
</evidence>
<protein>
    <submittedName>
        <fullName evidence="2">Uncharacterized protein</fullName>
    </submittedName>
</protein>
<reference evidence="2" key="1">
    <citation type="submission" date="2020-04" db="EMBL/GenBank/DDBJ databases">
        <title>Genome Assembly and Annotation of Botryosphaeria dothidea sdau 11-99, a Latent Pathogen of Apple Fruit Ring Rot in China.</title>
        <authorList>
            <person name="Yu C."/>
            <person name="Diao Y."/>
            <person name="Lu Q."/>
            <person name="Zhao J."/>
            <person name="Cui S."/>
            <person name="Peng C."/>
            <person name="He B."/>
            <person name="Liu H."/>
        </authorList>
    </citation>
    <scope>NUCLEOTIDE SEQUENCE [LARGE SCALE GENOMIC DNA]</scope>
    <source>
        <strain evidence="2">Sdau11-99</strain>
    </source>
</reference>
<evidence type="ECO:0000313" key="3">
    <source>
        <dbReference type="Proteomes" id="UP000572817"/>
    </source>
</evidence>
<proteinExistence type="predicted"/>
<name>A0A8H4IND0_9PEZI</name>
<evidence type="ECO:0000313" key="2">
    <source>
        <dbReference type="EMBL" id="KAF4304715.1"/>
    </source>
</evidence>
<gene>
    <name evidence="2" type="ORF">GTA08_BOTSDO08413</name>
</gene>
<dbReference type="EMBL" id="WWBZ02000051">
    <property type="protein sequence ID" value="KAF4304715.1"/>
    <property type="molecule type" value="Genomic_DNA"/>
</dbReference>
<dbReference type="Proteomes" id="UP000572817">
    <property type="component" value="Unassembled WGS sequence"/>
</dbReference>
<feature type="region of interest" description="Disordered" evidence="1">
    <location>
        <begin position="1"/>
        <end position="23"/>
    </location>
</feature>
<sequence length="314" mass="35574">MEEDRLSEPSGSADTKSKLSPTVETRNQHFRILYERCRQVAIRTDDRRRFANEPLGTGINVYPLPSYCRVCGLCRPVSGPRIGKVNILYLCKQPSQEFGEELYGNTTFVINSYYTLGAFLSSIGKTNSEKIKKIVVYYARMSHERAGLLGDWLREAWASLKGSSVIQTMTGLQSLRVVSVVGAGKILPSTLPWQPGPRPALIWTDAAARNGGWAGMATDVWGDGTRHRHSLFPALDSFNKIKIGRIEIEIEIDDGWLTGVTGSTRSRLDQRLQLTNEMKEQHMQNIRERVIWKDPEDFDEEELKQAVIKWNSKR</sequence>
<keyword evidence="3" id="KW-1185">Reference proteome</keyword>
<accession>A0A8H4IND0</accession>